<dbReference type="Pfam" id="PF14420">
    <property type="entry name" value="Clr5"/>
    <property type="match status" value="1"/>
</dbReference>
<proteinExistence type="predicted"/>
<reference evidence="3" key="1">
    <citation type="journal article" date="2023" name="IMA Fungus">
        <title>Comparative genomic study of the Penicillium genus elucidates a diverse pangenome and 15 lateral gene transfer events.</title>
        <authorList>
            <person name="Petersen C."/>
            <person name="Sorensen T."/>
            <person name="Nielsen M.R."/>
            <person name="Sondergaard T.E."/>
            <person name="Sorensen J.L."/>
            <person name="Fitzpatrick D.A."/>
            <person name="Frisvad J.C."/>
            <person name="Nielsen K.L."/>
        </authorList>
    </citation>
    <scope>NUCLEOTIDE SEQUENCE</scope>
    <source>
        <strain evidence="3">IBT 17514</strain>
    </source>
</reference>
<keyword evidence="4" id="KW-1185">Reference proteome</keyword>
<dbReference type="Proteomes" id="UP001215712">
    <property type="component" value="Unassembled WGS sequence"/>
</dbReference>
<feature type="compositionally biased region" description="Basic and acidic residues" evidence="1">
    <location>
        <begin position="93"/>
        <end position="102"/>
    </location>
</feature>
<dbReference type="AlphaFoldDB" id="A0AAD6HTB7"/>
<evidence type="ECO:0000259" key="2">
    <source>
        <dbReference type="Pfam" id="PF14420"/>
    </source>
</evidence>
<feature type="compositionally biased region" description="Basic residues" evidence="1">
    <location>
        <begin position="49"/>
        <end position="67"/>
    </location>
</feature>
<comment type="caution">
    <text evidence="3">The sequence shown here is derived from an EMBL/GenBank/DDBJ whole genome shotgun (WGS) entry which is preliminary data.</text>
</comment>
<dbReference type="EMBL" id="JAQJAN010000003">
    <property type="protein sequence ID" value="KAJ5734166.1"/>
    <property type="molecule type" value="Genomic_DNA"/>
</dbReference>
<protein>
    <recommendedName>
        <fullName evidence="2">Clr5 domain-containing protein</fullName>
    </recommendedName>
</protein>
<feature type="compositionally biased region" description="Low complexity" evidence="1">
    <location>
        <begin position="82"/>
        <end position="91"/>
    </location>
</feature>
<reference evidence="3" key="2">
    <citation type="submission" date="2023-01" db="EMBL/GenBank/DDBJ databases">
        <authorList>
            <person name="Petersen C."/>
        </authorList>
    </citation>
    <scope>NUCLEOTIDE SEQUENCE</scope>
    <source>
        <strain evidence="3">IBT 17514</strain>
    </source>
</reference>
<organism evidence="3 4">
    <name type="scientific">Penicillium malachiteum</name>
    <dbReference type="NCBI Taxonomy" id="1324776"/>
    <lineage>
        <taxon>Eukaryota</taxon>
        <taxon>Fungi</taxon>
        <taxon>Dikarya</taxon>
        <taxon>Ascomycota</taxon>
        <taxon>Pezizomycotina</taxon>
        <taxon>Eurotiomycetes</taxon>
        <taxon>Eurotiomycetidae</taxon>
        <taxon>Eurotiales</taxon>
        <taxon>Aspergillaceae</taxon>
        <taxon>Penicillium</taxon>
    </lineage>
</organism>
<evidence type="ECO:0000256" key="1">
    <source>
        <dbReference type="SAM" id="MobiDB-lite"/>
    </source>
</evidence>
<feature type="domain" description="Clr5" evidence="2">
    <location>
        <begin position="7"/>
        <end position="58"/>
    </location>
</feature>
<dbReference type="InterPro" id="IPR025676">
    <property type="entry name" value="Clr5_dom"/>
</dbReference>
<evidence type="ECO:0000313" key="3">
    <source>
        <dbReference type="EMBL" id="KAJ5734166.1"/>
    </source>
</evidence>
<accession>A0AAD6HTB7</accession>
<gene>
    <name evidence="3" type="ORF">N7493_002952</name>
</gene>
<sequence>MKTSISADVWERKKGLIAKLYMEEEWPLKQVIKQIRSPDFDPSETQLRSRLKKWRVTKPSRQTRKKSQVTDDGFSDKEEKGSSTSPSISRSSLKREMSKERSTASSDWAGAHPVYVPETEMRSTEQPFKWNPSLAQQLTPSPTGEHVLVLDRPPTQPYTASPTTASFEPAQNSPVDDGFIPGTTSALTPTFNGYPLSPESCIPSPGSTTATMPWGPRSVSVDLSLNPTMHSASWYPMPFEAITPPPTVPVPHSAHMAPPPGYRDSMPMIASSAPSVLPPQFSPYETPQYPGDYDGKPWKRNMSMQYDYTSIPSGLPIVPEHMDQKHMPPHSLPPPGMMAMPATQPGPHGGLCAPLVPYMGPAPMVQKQHPGVGY</sequence>
<name>A0AAD6HTB7_9EURO</name>
<feature type="region of interest" description="Disordered" evidence="1">
    <location>
        <begin position="37"/>
        <end position="111"/>
    </location>
</feature>
<evidence type="ECO:0000313" key="4">
    <source>
        <dbReference type="Proteomes" id="UP001215712"/>
    </source>
</evidence>